<dbReference type="AlphaFoldDB" id="A0A2X0M9R8"/>
<name>A0A2X0M9R8_9BASI</name>
<dbReference type="EMBL" id="FMWP01000018">
    <property type="protein sequence ID" value="SCZ92678.1"/>
    <property type="molecule type" value="Genomic_DNA"/>
</dbReference>
<evidence type="ECO:0000313" key="1">
    <source>
        <dbReference type="EMBL" id="SCZ92678.1"/>
    </source>
</evidence>
<sequence length="178" mass="19821">MRFDRQTSSRRTRCILVDPKDIVPKRLLEVAKVGAHHDEGPQETIFNPCKVGFVEVRFEDLGLDDEDVTELAQHLEAVVQRCEGEAGNGVLLRHAVETASSGDTHVWNVTPTSVKNTSQLRPLRLATAASRTLTKKSHTSKQGSVLILEKASLSLRGLKSSFFCFESRCDNHETIPDR</sequence>
<reference evidence="2" key="1">
    <citation type="submission" date="2016-10" db="EMBL/GenBank/DDBJ databases">
        <authorList>
            <person name="Jeantristanb JTB J.-T."/>
            <person name="Ricardo R."/>
        </authorList>
    </citation>
    <scope>NUCLEOTIDE SEQUENCE [LARGE SCALE GENOMIC DNA]</scope>
</reference>
<protein>
    <submittedName>
        <fullName evidence="1">BZ3500_MvSof-1268-A1-R1_Chr5-2g08096 protein</fullName>
    </submittedName>
</protein>
<gene>
    <name evidence="1" type="ORF">BZ3500_MVSOF-1268-A1-R1_CHR5-2G08096</name>
</gene>
<keyword evidence="2" id="KW-1185">Reference proteome</keyword>
<proteinExistence type="predicted"/>
<evidence type="ECO:0000313" key="2">
    <source>
        <dbReference type="Proteomes" id="UP000249723"/>
    </source>
</evidence>
<accession>A0A2X0M9R8</accession>
<dbReference type="Proteomes" id="UP000249723">
    <property type="component" value="Unassembled WGS sequence"/>
</dbReference>
<organism evidence="1 2">
    <name type="scientific">Microbotryum saponariae</name>
    <dbReference type="NCBI Taxonomy" id="289078"/>
    <lineage>
        <taxon>Eukaryota</taxon>
        <taxon>Fungi</taxon>
        <taxon>Dikarya</taxon>
        <taxon>Basidiomycota</taxon>
        <taxon>Pucciniomycotina</taxon>
        <taxon>Microbotryomycetes</taxon>
        <taxon>Microbotryales</taxon>
        <taxon>Microbotryaceae</taxon>
        <taxon>Microbotryum</taxon>
    </lineage>
</organism>